<accession>A0ABQ3L693</accession>
<name>A0ABQ3L693_9ALTE</name>
<evidence type="ECO:0000313" key="3">
    <source>
        <dbReference type="Proteomes" id="UP000659697"/>
    </source>
</evidence>
<reference evidence="3" key="1">
    <citation type="journal article" date="2019" name="Int. J. Syst. Evol. Microbiol.">
        <title>The Global Catalogue of Microorganisms (GCM) 10K type strain sequencing project: providing services to taxonomists for standard genome sequencing and annotation.</title>
        <authorList>
            <consortium name="The Broad Institute Genomics Platform"/>
            <consortium name="The Broad Institute Genome Sequencing Center for Infectious Disease"/>
            <person name="Wu L."/>
            <person name="Ma J."/>
        </authorList>
    </citation>
    <scope>NUCLEOTIDE SEQUENCE [LARGE SCALE GENOMIC DNA]</scope>
    <source>
        <strain evidence="3">CGMCC 1.7003</strain>
    </source>
</reference>
<evidence type="ECO:0000313" key="2">
    <source>
        <dbReference type="EMBL" id="GHG67892.1"/>
    </source>
</evidence>
<protein>
    <submittedName>
        <fullName evidence="2">Uncharacterized protein</fullName>
    </submittedName>
</protein>
<dbReference type="EMBL" id="BNAO01000003">
    <property type="protein sequence ID" value="GHG67892.1"/>
    <property type="molecule type" value="Genomic_DNA"/>
</dbReference>
<sequence length="56" mass="6275">MKVNKALKRSLLAQGSFIGVRYIKCYSNNQTFEQALQHSPQKNVDSAHKTPKLSLG</sequence>
<proteinExistence type="predicted"/>
<gene>
    <name evidence="2" type="ORF">GCM10010919_16920</name>
</gene>
<feature type="region of interest" description="Disordered" evidence="1">
    <location>
        <begin position="36"/>
        <end position="56"/>
    </location>
</feature>
<organism evidence="2 3">
    <name type="scientific">Alishewanella longhuensis</name>
    <dbReference type="NCBI Taxonomy" id="1091037"/>
    <lineage>
        <taxon>Bacteria</taxon>
        <taxon>Pseudomonadati</taxon>
        <taxon>Pseudomonadota</taxon>
        <taxon>Gammaproteobacteria</taxon>
        <taxon>Alteromonadales</taxon>
        <taxon>Alteromonadaceae</taxon>
        <taxon>Alishewanella</taxon>
    </lineage>
</organism>
<evidence type="ECO:0000256" key="1">
    <source>
        <dbReference type="SAM" id="MobiDB-lite"/>
    </source>
</evidence>
<keyword evidence="3" id="KW-1185">Reference proteome</keyword>
<comment type="caution">
    <text evidence="2">The sequence shown here is derived from an EMBL/GenBank/DDBJ whole genome shotgun (WGS) entry which is preliminary data.</text>
</comment>
<dbReference type="Proteomes" id="UP000659697">
    <property type="component" value="Unassembled WGS sequence"/>
</dbReference>